<dbReference type="SUPFAM" id="SSF48695">
    <property type="entry name" value="Multiheme cytochromes"/>
    <property type="match status" value="1"/>
</dbReference>
<dbReference type="KEGG" id="pfer:IRI77_05630"/>
<evidence type="ECO:0000313" key="3">
    <source>
        <dbReference type="EMBL" id="QOY89435.1"/>
    </source>
</evidence>
<dbReference type="Gene3D" id="3.90.10.10">
    <property type="entry name" value="Cytochrome C3"/>
    <property type="match status" value="1"/>
</dbReference>
<dbReference type="NCBIfam" id="TIGR03507">
    <property type="entry name" value="decahem_SO1788"/>
    <property type="match status" value="1"/>
</dbReference>
<dbReference type="PANTHER" id="PTHR35038">
    <property type="entry name" value="DISSIMILATORY SULFITE REDUCTASE SIRA"/>
    <property type="match status" value="1"/>
</dbReference>
<feature type="domain" description="Outer membrane cytochrome MtrC/MtrF-like" evidence="2">
    <location>
        <begin position="205"/>
        <end position="369"/>
    </location>
</feature>
<sequence length="709" mass="75562">MRLHQRSKGWMKWTLVVMVLLASTALVSSTKPPFTERNKAFYADEALVNFVRPGLVFTIVSHEIASDGTVKVRFKMTDPKGAALEREGINTPGAVSASFILATIPNNNKFYQAYTTRLKTSTYAPTAGKQARQAGADAGGSFAKVADGEYVYTFGTKLPSGYDKTATHTIAVYGSRNLTEFDLGTNYASATYSFVPDGTAVKKVRDVISTSSCNKCHDDLSFHGGSRKGVELCVMCHAPGYTLGTTTVQNTNPETDNTIDLTQMAHKIHAGSSLASVVAGGKYQIIGFGNAVSDFSDVNMPSKPNNCQWCHEQKNTATQKDAWLTQPSRAACGACHDTVNFTTGAGHVGLPQATDNQCSTCHIPQGEIDFDASIKGAHVVEQASSLTRGAVVKILSIDNAKPGQKPVLTVSLKDRSGADMDIKELIPGAGRGRLAFTLAGPTTDYGTGIGATGTNGYVQDNITVTSMTGGPGTYKYTFSTAIPADAKGTWVFAAEGRSDETILSGTQKQRTYEVNIPNDMKYFSVDGTDVVTRRHIVETATCNNCHYNLSLHGENRNEIQNCVICHNPNMTDAARRPAAQAPNESISMASMVHRIHTGKEQPRDFTIYGFGNSANNFNDVGFPEPASVTNCNMCHSTNTQNAPAIGVLPVQDPRGWLSPVGTTSAACLSCHASKDAASHALANTTTLGESCGTCHGPSAEFAVSKVHAQ</sequence>
<evidence type="ECO:0000313" key="4">
    <source>
        <dbReference type="Proteomes" id="UP000593892"/>
    </source>
</evidence>
<name>A0A7S7NTB4_PALFE</name>
<dbReference type="InterPro" id="IPR020014">
    <property type="entry name" value="Decahaem_cyt-c_OmcA/MtrC"/>
</dbReference>
<evidence type="ECO:0000259" key="2">
    <source>
        <dbReference type="Pfam" id="PF22113"/>
    </source>
</evidence>
<evidence type="ECO:0000256" key="1">
    <source>
        <dbReference type="ARBA" id="ARBA00022729"/>
    </source>
</evidence>
<dbReference type="PANTHER" id="PTHR35038:SF6">
    <property type="entry name" value="SURFACE LOCALIZED DECAHEME CYTOCHROME C LIPOPROTEIN"/>
    <property type="match status" value="1"/>
</dbReference>
<keyword evidence="4" id="KW-1185">Reference proteome</keyword>
<keyword evidence="1" id="KW-0732">Signal</keyword>
<proteinExistence type="predicted"/>
<dbReference type="AlphaFoldDB" id="A0A7S7NTB4"/>
<dbReference type="Proteomes" id="UP000593892">
    <property type="component" value="Chromosome"/>
</dbReference>
<reference evidence="3 4" key="1">
    <citation type="submission" date="2020-10" db="EMBL/GenBank/DDBJ databases">
        <title>Complete genome sequence of Paludibaculum fermentans P105T, a facultatively anaerobic acidobacterium capable of dissimilatory Fe(III) reduction.</title>
        <authorList>
            <person name="Dedysh S.N."/>
            <person name="Beletsky A.V."/>
            <person name="Kulichevskaya I.S."/>
            <person name="Mardanov A.V."/>
            <person name="Ravin N.V."/>
        </authorList>
    </citation>
    <scope>NUCLEOTIDE SEQUENCE [LARGE SCALE GENOMIC DNA]</scope>
    <source>
        <strain evidence="3 4">P105</strain>
    </source>
</reference>
<gene>
    <name evidence="3" type="ORF">IRI77_05630</name>
</gene>
<feature type="domain" description="Outer membrane cytochrome MtrC/MtrF-like" evidence="2">
    <location>
        <begin position="534"/>
        <end position="707"/>
    </location>
</feature>
<dbReference type="InterPro" id="IPR051829">
    <property type="entry name" value="Multiheme_Cytochr_ET"/>
</dbReference>
<dbReference type="Gene3D" id="1.10.720.180">
    <property type="match status" value="1"/>
</dbReference>
<dbReference type="InterPro" id="IPR036280">
    <property type="entry name" value="Multihaem_cyt_sf"/>
</dbReference>
<dbReference type="EMBL" id="CP063849">
    <property type="protein sequence ID" value="QOY89435.1"/>
    <property type="molecule type" value="Genomic_DNA"/>
</dbReference>
<organism evidence="3 4">
    <name type="scientific">Paludibaculum fermentans</name>
    <dbReference type="NCBI Taxonomy" id="1473598"/>
    <lineage>
        <taxon>Bacteria</taxon>
        <taxon>Pseudomonadati</taxon>
        <taxon>Acidobacteriota</taxon>
        <taxon>Terriglobia</taxon>
        <taxon>Bryobacterales</taxon>
        <taxon>Bryobacteraceae</taxon>
        <taxon>Paludibaculum</taxon>
    </lineage>
</organism>
<dbReference type="Pfam" id="PF22113">
    <property type="entry name" value="Mtrc-MtrF_II-IV_dom"/>
    <property type="match status" value="2"/>
</dbReference>
<accession>A0A7S7NTB4</accession>
<protein>
    <submittedName>
        <fullName evidence="3">OmcA/MtrC family decaheme c-type cytochrome</fullName>
    </submittedName>
</protein>
<dbReference type="InterPro" id="IPR054337">
    <property type="entry name" value="Mtrc-MtrF-like_dom_II/IV"/>
</dbReference>
<dbReference type="RefSeq" id="WP_194451097.1">
    <property type="nucleotide sequence ID" value="NZ_CP063849.1"/>
</dbReference>
<dbReference type="GO" id="GO:0016491">
    <property type="term" value="F:oxidoreductase activity"/>
    <property type="evidence" value="ECO:0007669"/>
    <property type="project" value="TreeGrafter"/>
</dbReference>